<evidence type="ECO:0000313" key="1">
    <source>
        <dbReference type="EMBL" id="CAB4218897.1"/>
    </source>
</evidence>
<dbReference type="EMBL" id="LR797460">
    <property type="protein sequence ID" value="CAB4218897.1"/>
    <property type="molecule type" value="Genomic_DNA"/>
</dbReference>
<gene>
    <name evidence="1" type="ORF">UFOVP1596_50</name>
</gene>
<organism evidence="1">
    <name type="scientific">uncultured Caudovirales phage</name>
    <dbReference type="NCBI Taxonomy" id="2100421"/>
    <lineage>
        <taxon>Viruses</taxon>
        <taxon>Duplodnaviria</taxon>
        <taxon>Heunggongvirae</taxon>
        <taxon>Uroviricota</taxon>
        <taxon>Caudoviricetes</taxon>
        <taxon>Peduoviridae</taxon>
        <taxon>Maltschvirus</taxon>
        <taxon>Maltschvirus maltsch</taxon>
    </lineage>
</organism>
<name>A0A6J5SWT0_9CAUD</name>
<sequence>MRALIQAILTQLATLADLKYIRVWNNQLYLVEEGKIEAFPFPAVFVEFENQQQIEQLGGGDQLYEIRMAVHIVHEQLDAGNGRMEENLDVFDLVDKVFQNLQMFKPSGAGNFVRYAQEADYDHDNLYHFIQYYRFNYIDPLMSQPVGGIDTDAPLGLEQKVSIEGSSDSNEPYIFGP</sequence>
<accession>A0A6J5SWT0</accession>
<protein>
    <submittedName>
        <fullName evidence="1">Uncharacterized protein</fullName>
    </submittedName>
</protein>
<proteinExistence type="predicted"/>
<reference evidence="1" key="1">
    <citation type="submission" date="2020-05" db="EMBL/GenBank/DDBJ databases">
        <authorList>
            <person name="Chiriac C."/>
            <person name="Salcher M."/>
            <person name="Ghai R."/>
            <person name="Kavagutti S V."/>
        </authorList>
    </citation>
    <scope>NUCLEOTIDE SEQUENCE</scope>
</reference>